<dbReference type="PANTHER" id="PTHR47623:SF1">
    <property type="entry name" value="OS09G0287300 PROTEIN"/>
    <property type="match status" value="1"/>
</dbReference>
<dbReference type="EMBL" id="PVTH01000001">
    <property type="protein sequence ID" value="PRY55467.1"/>
    <property type="molecule type" value="Genomic_DNA"/>
</dbReference>
<keyword evidence="3" id="KW-1185">Reference proteome</keyword>
<dbReference type="InterPro" id="IPR013078">
    <property type="entry name" value="His_Pase_superF_clade-1"/>
</dbReference>
<evidence type="ECO:0000313" key="2">
    <source>
        <dbReference type="EMBL" id="PRY55467.1"/>
    </source>
</evidence>
<accession>A0A2T0UCC6</accession>
<comment type="caution">
    <text evidence="2">The sequence shown here is derived from an EMBL/GenBank/DDBJ whole genome shotgun (WGS) entry which is preliminary data.</text>
</comment>
<dbReference type="Gene3D" id="3.40.50.1240">
    <property type="entry name" value="Phosphoglycerate mutase-like"/>
    <property type="match status" value="1"/>
</dbReference>
<proteinExistence type="predicted"/>
<evidence type="ECO:0000313" key="3">
    <source>
        <dbReference type="Proteomes" id="UP000238034"/>
    </source>
</evidence>
<reference evidence="2 3" key="1">
    <citation type="submission" date="2018-03" db="EMBL/GenBank/DDBJ databases">
        <title>Genomic Encyclopedia of Type Strains, Phase III (KMG-III): the genomes of soil and plant-associated and newly described type strains.</title>
        <authorList>
            <person name="Whitman W."/>
        </authorList>
    </citation>
    <scope>NUCLEOTIDE SEQUENCE [LARGE SCALE GENOMIC DNA]</scope>
    <source>
        <strain evidence="2 3">CGMCC 1.9313</strain>
    </source>
</reference>
<sequence>MIRHGKSDWSNRGLGDFDRTLNERGLRNAPEMARRLAERNEVPQAVVSSPAVRAKTTAEIFCREWGYPATDILFKEEIYEASPSTLLKVINGLDDRYDSVALFGHNPGLTEIVNQLCNSDLYNLPTCGVVLISFPFASWQLLSRQTGDQLLFDYPKNEEGEAD</sequence>
<dbReference type="AlphaFoldDB" id="A0A2T0UCC6"/>
<dbReference type="Proteomes" id="UP000238034">
    <property type="component" value="Unassembled WGS sequence"/>
</dbReference>
<dbReference type="PANTHER" id="PTHR47623">
    <property type="entry name" value="OS09G0287300 PROTEIN"/>
    <property type="match status" value="1"/>
</dbReference>
<protein>
    <submittedName>
        <fullName evidence="2">Phosphohistidine phosphatase</fullName>
    </submittedName>
</protein>
<organism evidence="2 3">
    <name type="scientific">Arcticibacter pallidicorallinus</name>
    <dbReference type="NCBI Taxonomy" id="1259464"/>
    <lineage>
        <taxon>Bacteria</taxon>
        <taxon>Pseudomonadati</taxon>
        <taxon>Bacteroidota</taxon>
        <taxon>Sphingobacteriia</taxon>
        <taxon>Sphingobacteriales</taxon>
        <taxon>Sphingobacteriaceae</taxon>
        <taxon>Arcticibacter</taxon>
    </lineage>
</organism>
<dbReference type="Pfam" id="PF00300">
    <property type="entry name" value="His_Phos_1"/>
    <property type="match status" value="1"/>
</dbReference>
<feature type="binding site" evidence="1">
    <location>
        <position position="53"/>
    </location>
    <ligand>
        <name>substrate</name>
    </ligand>
</feature>
<name>A0A2T0UCC6_9SPHI</name>
<dbReference type="SUPFAM" id="SSF53254">
    <property type="entry name" value="Phosphoglycerate mutase-like"/>
    <property type="match status" value="1"/>
</dbReference>
<gene>
    <name evidence="2" type="ORF">B0I27_101438</name>
</gene>
<dbReference type="InterPro" id="IPR029033">
    <property type="entry name" value="His_PPase_superfam"/>
</dbReference>
<dbReference type="CDD" id="cd07067">
    <property type="entry name" value="HP_PGM_like"/>
    <property type="match status" value="1"/>
</dbReference>
<evidence type="ECO:0000256" key="1">
    <source>
        <dbReference type="PIRSR" id="PIRSR613078-2"/>
    </source>
</evidence>